<reference evidence="2" key="2">
    <citation type="submission" date="2019-10" db="EMBL/GenBank/DDBJ databases">
        <title>Conservation and host-specific expression of non-tandemly repeated heterogenous ribosome RNA gene in arbuscular mycorrhizal fungi.</title>
        <authorList>
            <person name="Maeda T."/>
            <person name="Kobayashi Y."/>
            <person name="Nakagawa T."/>
            <person name="Ezawa T."/>
            <person name="Yamaguchi K."/>
            <person name="Bino T."/>
            <person name="Nishimoto Y."/>
            <person name="Shigenobu S."/>
            <person name="Kawaguchi M."/>
        </authorList>
    </citation>
    <scope>NUCLEOTIDE SEQUENCE</scope>
    <source>
        <strain evidence="2">HR1</strain>
    </source>
</reference>
<evidence type="ECO:0000313" key="3">
    <source>
        <dbReference type="Proteomes" id="UP000247702"/>
    </source>
</evidence>
<dbReference type="Proteomes" id="UP000615446">
    <property type="component" value="Unassembled WGS sequence"/>
</dbReference>
<sequence length="114" mass="13770">MKEKIICYEGKGRVCKKERSQNNQGFKKEDDEIKEIKRKLKEINDKKGMDEGEKEKENKILKCYKMKRKEKVIKRKDVIENFHVVLEHACRALEHLNKRYKRNALQIITSEYTK</sequence>
<keyword evidence="3" id="KW-1185">Reference proteome</keyword>
<dbReference type="EMBL" id="BEXD01001112">
    <property type="protein sequence ID" value="GBB92313.1"/>
    <property type="molecule type" value="Genomic_DNA"/>
</dbReference>
<organism evidence="1 3">
    <name type="scientific">Rhizophagus clarus</name>
    <dbReference type="NCBI Taxonomy" id="94130"/>
    <lineage>
        <taxon>Eukaryota</taxon>
        <taxon>Fungi</taxon>
        <taxon>Fungi incertae sedis</taxon>
        <taxon>Mucoromycota</taxon>
        <taxon>Glomeromycotina</taxon>
        <taxon>Glomeromycetes</taxon>
        <taxon>Glomerales</taxon>
        <taxon>Glomeraceae</taxon>
        <taxon>Rhizophagus</taxon>
    </lineage>
</organism>
<reference evidence="1 3" key="1">
    <citation type="submission" date="2017-11" db="EMBL/GenBank/DDBJ databases">
        <title>The genome of Rhizophagus clarus HR1 reveals common genetic basis of auxotrophy among arbuscular mycorrhizal fungi.</title>
        <authorList>
            <person name="Kobayashi Y."/>
        </authorList>
    </citation>
    <scope>NUCLEOTIDE SEQUENCE [LARGE SCALE GENOMIC DNA]</scope>
    <source>
        <strain evidence="1 3">HR1</strain>
    </source>
</reference>
<gene>
    <name evidence="2" type="ORF">RCL2_001165200</name>
    <name evidence="1" type="ORF">RclHR1_00020016</name>
</gene>
<dbReference type="STRING" id="94130.A0A2Z6QPK4"/>
<evidence type="ECO:0000313" key="2">
    <source>
        <dbReference type="EMBL" id="GES84538.1"/>
    </source>
</evidence>
<comment type="caution">
    <text evidence="1">The sequence shown here is derived from an EMBL/GenBank/DDBJ whole genome shotgun (WGS) entry which is preliminary data.</text>
</comment>
<dbReference type="EMBL" id="BLAL01000080">
    <property type="protein sequence ID" value="GES84538.1"/>
    <property type="molecule type" value="Genomic_DNA"/>
</dbReference>
<evidence type="ECO:0000313" key="1">
    <source>
        <dbReference type="EMBL" id="GBB92313.1"/>
    </source>
</evidence>
<dbReference type="Proteomes" id="UP000247702">
    <property type="component" value="Unassembled WGS sequence"/>
</dbReference>
<accession>A0A2Z6QPK4</accession>
<proteinExistence type="predicted"/>
<dbReference type="AlphaFoldDB" id="A0A2Z6QPK4"/>
<name>A0A2Z6QPK4_9GLOM</name>
<protein>
    <submittedName>
        <fullName evidence="1">Uncharacterized protein</fullName>
    </submittedName>
</protein>